<keyword evidence="2" id="KW-1185">Reference proteome</keyword>
<proteinExistence type="predicted"/>
<accession>A0A9K3D8L2</accession>
<dbReference type="Proteomes" id="UP000265618">
    <property type="component" value="Unassembled WGS sequence"/>
</dbReference>
<gene>
    <name evidence="1" type="ORF">KIPB_013454</name>
</gene>
<comment type="caution">
    <text evidence="1">The sequence shown here is derived from an EMBL/GenBank/DDBJ whole genome shotgun (WGS) entry which is preliminary data.</text>
</comment>
<evidence type="ECO:0000313" key="1">
    <source>
        <dbReference type="EMBL" id="GIQ90602.1"/>
    </source>
</evidence>
<feature type="non-terminal residue" evidence="1">
    <location>
        <position position="96"/>
    </location>
</feature>
<organism evidence="1 2">
    <name type="scientific">Kipferlia bialata</name>
    <dbReference type="NCBI Taxonomy" id="797122"/>
    <lineage>
        <taxon>Eukaryota</taxon>
        <taxon>Metamonada</taxon>
        <taxon>Carpediemonas-like organisms</taxon>
        <taxon>Kipferlia</taxon>
    </lineage>
</organism>
<dbReference type="OrthoDB" id="10251809at2759"/>
<feature type="non-terminal residue" evidence="1">
    <location>
        <position position="1"/>
    </location>
</feature>
<dbReference type="EMBL" id="BDIP01006398">
    <property type="protein sequence ID" value="GIQ90602.1"/>
    <property type="molecule type" value="Genomic_DNA"/>
</dbReference>
<sequence>VVNEDALDALLSVMNNVFVPTLMESSSFAVSTRNDILVQLERFMATLTEVAHLSHGRTVLYVIPTLTHDNVTAQELAQDKDFVHRLEALVIHWTRQ</sequence>
<reference evidence="1 2" key="1">
    <citation type="journal article" date="2018" name="PLoS ONE">
        <title>The draft genome of Kipferlia bialata reveals reductive genome evolution in fornicate parasites.</title>
        <authorList>
            <person name="Tanifuji G."/>
            <person name="Takabayashi S."/>
            <person name="Kume K."/>
            <person name="Takagi M."/>
            <person name="Nakayama T."/>
            <person name="Kamikawa R."/>
            <person name="Inagaki Y."/>
            <person name="Hashimoto T."/>
        </authorList>
    </citation>
    <scope>NUCLEOTIDE SEQUENCE [LARGE SCALE GENOMIC DNA]</scope>
    <source>
        <strain evidence="1">NY0173</strain>
    </source>
</reference>
<name>A0A9K3D8L2_9EUKA</name>
<protein>
    <submittedName>
        <fullName evidence="1">Dynein heavy chain</fullName>
    </submittedName>
</protein>
<dbReference type="AlphaFoldDB" id="A0A9K3D8L2"/>
<evidence type="ECO:0000313" key="2">
    <source>
        <dbReference type="Proteomes" id="UP000265618"/>
    </source>
</evidence>